<name>K0SR64_THAOC</name>
<sequence>MQQPPPQSNETLYNKKLVEILRKHRGLLQSSPAESQRDRDVFAAENALLDRVMRNERSSILSSLALAGLVFGTVRYGPRLAVIKIGGEAKRLALQRADELAEKANTRWIQKTTAFMFESLFAAWAGWRGYSILSQQNASSYEEIAKIPLSEGRSVLSDRLCDDFINLGHKEIAPDFWSNLDLGEDSGLKDRKRWQAVRDFCENCAKRRAFEAGFRRDHGLKSDASVEIPRDALAKTE</sequence>
<dbReference type="AlphaFoldDB" id="K0SR64"/>
<dbReference type="Proteomes" id="UP000266841">
    <property type="component" value="Unassembled WGS sequence"/>
</dbReference>
<dbReference type="EMBL" id="AGNL01010928">
    <property type="protein sequence ID" value="EJK68718.1"/>
    <property type="molecule type" value="Genomic_DNA"/>
</dbReference>
<proteinExistence type="predicted"/>
<dbReference type="OrthoDB" id="43503at2759"/>
<reference evidence="1 2" key="1">
    <citation type="journal article" date="2012" name="Genome Biol.">
        <title>Genome and low-iron response of an oceanic diatom adapted to chronic iron limitation.</title>
        <authorList>
            <person name="Lommer M."/>
            <person name="Specht M."/>
            <person name="Roy A.S."/>
            <person name="Kraemer L."/>
            <person name="Andreson R."/>
            <person name="Gutowska M.A."/>
            <person name="Wolf J."/>
            <person name="Bergner S.V."/>
            <person name="Schilhabel M.B."/>
            <person name="Klostermeier U.C."/>
            <person name="Beiko R.G."/>
            <person name="Rosenstiel P."/>
            <person name="Hippler M."/>
            <person name="Laroche J."/>
        </authorList>
    </citation>
    <scope>NUCLEOTIDE SEQUENCE [LARGE SCALE GENOMIC DNA]</scope>
    <source>
        <strain evidence="1 2">CCMP1005</strain>
    </source>
</reference>
<comment type="caution">
    <text evidence="1">The sequence shown here is derived from an EMBL/GenBank/DDBJ whole genome shotgun (WGS) entry which is preliminary data.</text>
</comment>
<protein>
    <submittedName>
        <fullName evidence="1">Uncharacterized protein</fullName>
    </submittedName>
</protein>
<evidence type="ECO:0000313" key="2">
    <source>
        <dbReference type="Proteomes" id="UP000266841"/>
    </source>
</evidence>
<organism evidence="1 2">
    <name type="scientific">Thalassiosira oceanica</name>
    <name type="common">Marine diatom</name>
    <dbReference type="NCBI Taxonomy" id="159749"/>
    <lineage>
        <taxon>Eukaryota</taxon>
        <taxon>Sar</taxon>
        <taxon>Stramenopiles</taxon>
        <taxon>Ochrophyta</taxon>
        <taxon>Bacillariophyta</taxon>
        <taxon>Coscinodiscophyceae</taxon>
        <taxon>Thalassiosirophycidae</taxon>
        <taxon>Thalassiosirales</taxon>
        <taxon>Thalassiosiraceae</taxon>
        <taxon>Thalassiosira</taxon>
    </lineage>
</organism>
<accession>K0SR64</accession>
<gene>
    <name evidence="1" type="ORF">THAOC_10081</name>
</gene>
<keyword evidence="2" id="KW-1185">Reference proteome</keyword>
<dbReference type="eggNOG" id="ENOG502R6GV">
    <property type="taxonomic scope" value="Eukaryota"/>
</dbReference>
<dbReference type="OMA" id="WAGWRGY"/>
<evidence type="ECO:0000313" key="1">
    <source>
        <dbReference type="EMBL" id="EJK68718.1"/>
    </source>
</evidence>